<dbReference type="SUPFAM" id="SSF54909">
    <property type="entry name" value="Dimeric alpha+beta barrel"/>
    <property type="match status" value="1"/>
</dbReference>
<feature type="domain" description="EthD" evidence="1">
    <location>
        <begin position="19"/>
        <end position="90"/>
    </location>
</feature>
<dbReference type="HOGENOM" id="CLU_115019_1_0_6"/>
<reference evidence="2 3" key="1">
    <citation type="journal article" date="2012" name="Stand. Genomic Sci.">
        <title>Complete genome sequence of the melanogenic marine bacterium Marinomonas mediterranea type strain (MMB-1(T)).</title>
        <authorList>
            <person name="Lucas-Elio P."/>
            <person name="Goodwin L."/>
            <person name="Woyke T."/>
            <person name="Pitluck S."/>
            <person name="Nolan M."/>
            <person name="Kyrpides N.C."/>
            <person name="Detter J.C."/>
            <person name="Copeland A."/>
            <person name="Teshima H."/>
            <person name="Bruce D."/>
            <person name="Detter C."/>
            <person name="Tapia R."/>
            <person name="Han S."/>
            <person name="Land M.L."/>
            <person name="Ivanova N."/>
            <person name="Mikhailova N."/>
            <person name="Johnston A.W."/>
            <person name="Sanchez-Amat A."/>
        </authorList>
    </citation>
    <scope>NUCLEOTIDE SEQUENCE [LARGE SCALE GENOMIC DNA]</scope>
    <source>
        <strain evidence="3">ATCC 700492 / JCM 21426 / NBRC 103028 / MMB-1</strain>
    </source>
</reference>
<sequence>MTVSLQVLYPVVDGVDFDFEYYFSHHMPLVAEYMGEFIEMTLVTKGLASGPETPSPYYAIASMTFADKTSLDSAMRVADPVIEDIANFYNAEPEMMVGEVCI</sequence>
<organism evidence="2 3">
    <name type="scientific">Marinomonas mediterranea (strain ATCC 700492 / JCM 21426 / NBRC 103028 / MMB-1)</name>
    <dbReference type="NCBI Taxonomy" id="717774"/>
    <lineage>
        <taxon>Bacteria</taxon>
        <taxon>Pseudomonadati</taxon>
        <taxon>Pseudomonadota</taxon>
        <taxon>Gammaproteobacteria</taxon>
        <taxon>Oceanospirillales</taxon>
        <taxon>Oceanospirillaceae</taxon>
        <taxon>Marinomonas</taxon>
    </lineage>
</organism>
<dbReference type="AlphaFoldDB" id="F2JUR0"/>
<gene>
    <name evidence="2" type="ordered locus">Marme_1202</name>
</gene>
<name>F2JUR0_MARM1</name>
<dbReference type="InterPro" id="IPR011008">
    <property type="entry name" value="Dimeric_a/b-barrel"/>
</dbReference>
<dbReference type="KEGG" id="mme:Marme_1202"/>
<dbReference type="Pfam" id="PF07110">
    <property type="entry name" value="EthD"/>
    <property type="match status" value="1"/>
</dbReference>
<dbReference type="RefSeq" id="WP_013660380.1">
    <property type="nucleotide sequence ID" value="NC_015276.1"/>
</dbReference>
<dbReference type="eggNOG" id="ENOG5032S97">
    <property type="taxonomic scope" value="Bacteria"/>
</dbReference>
<dbReference type="NCBIfam" id="TIGR02118">
    <property type="entry name" value="EthD family reductase"/>
    <property type="match status" value="1"/>
</dbReference>
<evidence type="ECO:0000313" key="2">
    <source>
        <dbReference type="EMBL" id="ADZ90475.1"/>
    </source>
</evidence>
<dbReference type="GO" id="GO:0016491">
    <property type="term" value="F:oxidoreductase activity"/>
    <property type="evidence" value="ECO:0007669"/>
    <property type="project" value="InterPro"/>
</dbReference>
<dbReference type="Proteomes" id="UP000001062">
    <property type="component" value="Chromosome"/>
</dbReference>
<dbReference type="Gene3D" id="3.30.70.100">
    <property type="match status" value="1"/>
</dbReference>
<dbReference type="EMBL" id="CP002583">
    <property type="protein sequence ID" value="ADZ90475.1"/>
    <property type="molecule type" value="Genomic_DNA"/>
</dbReference>
<protein>
    <submittedName>
        <fullName evidence="2">Ethyl tert-butyl ether degradation EthD</fullName>
    </submittedName>
</protein>
<evidence type="ECO:0000259" key="1">
    <source>
        <dbReference type="Pfam" id="PF07110"/>
    </source>
</evidence>
<dbReference type="PANTHER" id="PTHR40260">
    <property type="entry name" value="BLR8190 PROTEIN"/>
    <property type="match status" value="1"/>
</dbReference>
<dbReference type="PANTHER" id="PTHR40260:SF2">
    <property type="entry name" value="BLR8190 PROTEIN"/>
    <property type="match status" value="1"/>
</dbReference>
<proteinExistence type="predicted"/>
<dbReference type="PATRIC" id="fig|717774.3.peg.1249"/>
<dbReference type="InterPro" id="IPR009799">
    <property type="entry name" value="EthD_dom"/>
</dbReference>
<evidence type="ECO:0000313" key="3">
    <source>
        <dbReference type="Proteomes" id="UP000001062"/>
    </source>
</evidence>
<dbReference type="OrthoDB" id="5343971at2"/>
<keyword evidence="3" id="KW-1185">Reference proteome</keyword>
<accession>F2JUR0</accession>